<evidence type="ECO:0000313" key="2">
    <source>
        <dbReference type="Proteomes" id="UP000008783"/>
    </source>
</evidence>
<sequence>MWSRPGERESTAPRTVRDALMSHCPNTQQNSQADPDRAACLETEWGGSGQPLHTPRPPPGLCVARCGHCFPPLNPAQVYPQRLCVLDSQVEGGQDEQEEFFHLTRLMGTG</sequence>
<name>E3KC27_PUCGT</name>
<dbReference type="Proteomes" id="UP000008783">
    <property type="component" value="Unassembled WGS sequence"/>
</dbReference>
<accession>E3KC27</accession>
<protein>
    <submittedName>
        <fullName evidence="1">Uncharacterized protein</fullName>
    </submittedName>
</protein>
<evidence type="ECO:0000313" key="1">
    <source>
        <dbReference type="EMBL" id="EFP81809.2"/>
    </source>
</evidence>
<reference evidence="2" key="2">
    <citation type="journal article" date="2011" name="Proc. Natl. Acad. Sci. U.S.A.">
        <title>Obligate biotrophy features unraveled by the genomic analysis of rust fungi.</title>
        <authorList>
            <person name="Duplessis S."/>
            <person name="Cuomo C.A."/>
            <person name="Lin Y.-C."/>
            <person name="Aerts A."/>
            <person name="Tisserant E."/>
            <person name="Veneault-Fourrey C."/>
            <person name="Joly D.L."/>
            <person name="Hacquard S."/>
            <person name="Amselem J."/>
            <person name="Cantarel B.L."/>
            <person name="Chiu R."/>
            <person name="Coutinho P.M."/>
            <person name="Feau N."/>
            <person name="Field M."/>
            <person name="Frey P."/>
            <person name="Gelhaye E."/>
            <person name="Goldberg J."/>
            <person name="Grabherr M.G."/>
            <person name="Kodira C.D."/>
            <person name="Kohler A."/>
            <person name="Kuees U."/>
            <person name="Lindquist E.A."/>
            <person name="Lucas S.M."/>
            <person name="Mago R."/>
            <person name="Mauceli E."/>
            <person name="Morin E."/>
            <person name="Murat C."/>
            <person name="Pangilinan J.L."/>
            <person name="Park R."/>
            <person name="Pearson M."/>
            <person name="Quesneville H."/>
            <person name="Rouhier N."/>
            <person name="Sakthikumar S."/>
            <person name="Salamov A.A."/>
            <person name="Schmutz J."/>
            <person name="Selles B."/>
            <person name="Shapiro H."/>
            <person name="Tanguay P."/>
            <person name="Tuskan G.A."/>
            <person name="Henrissat B."/>
            <person name="Van de Peer Y."/>
            <person name="Rouze P."/>
            <person name="Ellis J.G."/>
            <person name="Dodds P.N."/>
            <person name="Schein J.E."/>
            <person name="Zhong S."/>
            <person name="Hamelin R.C."/>
            <person name="Grigoriev I.V."/>
            <person name="Szabo L.J."/>
            <person name="Martin F."/>
        </authorList>
    </citation>
    <scope>NUCLEOTIDE SEQUENCE [LARGE SCALE GENOMIC DNA]</scope>
    <source>
        <strain evidence="2">CRL 75-36-700-3 / race SCCL</strain>
    </source>
</reference>
<proteinExistence type="predicted"/>
<dbReference type="OrthoDB" id="10589937at2759"/>
<organism evidence="1 2">
    <name type="scientific">Puccinia graminis f. sp. tritici (strain CRL 75-36-700-3 / race SCCL)</name>
    <name type="common">Black stem rust fungus</name>
    <dbReference type="NCBI Taxonomy" id="418459"/>
    <lineage>
        <taxon>Eukaryota</taxon>
        <taxon>Fungi</taxon>
        <taxon>Dikarya</taxon>
        <taxon>Basidiomycota</taxon>
        <taxon>Pucciniomycotina</taxon>
        <taxon>Pucciniomycetes</taxon>
        <taxon>Pucciniales</taxon>
        <taxon>Pucciniaceae</taxon>
        <taxon>Puccinia</taxon>
    </lineage>
</organism>
<dbReference type="AlphaFoldDB" id="E3KC27"/>
<gene>
    <name evidence="1" type="ORF">PGTG_08058</name>
</gene>
<dbReference type="KEGG" id="pgr:PGTG_08058"/>
<dbReference type="RefSeq" id="XP_003326228.2">
    <property type="nucleotide sequence ID" value="XM_003326180.2"/>
</dbReference>
<keyword evidence="2" id="KW-1185">Reference proteome</keyword>
<dbReference type="EMBL" id="DS178280">
    <property type="protein sequence ID" value="EFP81809.2"/>
    <property type="molecule type" value="Genomic_DNA"/>
</dbReference>
<dbReference type="InParanoid" id="E3KC27"/>
<reference key="1">
    <citation type="submission" date="2007-01" db="EMBL/GenBank/DDBJ databases">
        <title>The Genome Sequence of Puccinia graminis f. sp. tritici Strain CRL 75-36-700-3.</title>
        <authorList>
            <consortium name="The Broad Institute Genome Sequencing Platform"/>
            <person name="Birren B."/>
            <person name="Lander E."/>
            <person name="Galagan J."/>
            <person name="Nusbaum C."/>
            <person name="Devon K."/>
            <person name="Cuomo C."/>
            <person name="Jaffe D."/>
            <person name="Butler J."/>
            <person name="Alvarez P."/>
            <person name="Gnerre S."/>
            <person name="Grabherr M."/>
            <person name="Mauceli E."/>
            <person name="Brockman W."/>
            <person name="Young S."/>
            <person name="LaButti K."/>
            <person name="Sykes S."/>
            <person name="DeCaprio D."/>
            <person name="Crawford M."/>
            <person name="Koehrsen M."/>
            <person name="Engels R."/>
            <person name="Montgomery P."/>
            <person name="Pearson M."/>
            <person name="Howarth C."/>
            <person name="Larson L."/>
            <person name="White J."/>
            <person name="Zeng Q."/>
            <person name="Kodira C."/>
            <person name="Yandava C."/>
            <person name="Alvarado L."/>
            <person name="O'Leary S."/>
            <person name="Szabo L."/>
            <person name="Dean R."/>
            <person name="Schein J."/>
        </authorList>
    </citation>
    <scope>NUCLEOTIDE SEQUENCE</scope>
    <source>
        <strain>CRL 75-36-700-3</strain>
    </source>
</reference>
<dbReference type="VEuPathDB" id="FungiDB:PGTG_08058"/>
<dbReference type="HOGENOM" id="CLU_2172285_0_0_1"/>
<dbReference type="GeneID" id="10533679"/>